<accession>A0ACC2EFZ7</accession>
<name>A0ACC2EFZ7_DIPCM</name>
<keyword evidence="2" id="KW-1185">Reference proteome</keyword>
<sequence length="214" mass="22867">MATVVEAVGGFSGGTSVSKRRMFAASASSSSWRWRASSSRIVDSVSAPSQVAIANGNSGISGGRAVLPLYRGLRINVPSRPPPQAAMVSLCSRVSKQIVCEAQETVTAAGAVNQATFQKLVLDSDIPVLVDFWAPWCGPCRMIAPLIDELARQYAGKLKCFKLNTDENLDIATEYGIRSIPTVVIFVGGEKKDTVIGAVPKSTLTTTIEKYLDW</sequence>
<gene>
    <name evidence="1" type="ORF">O6H91_02G060500</name>
</gene>
<proteinExistence type="predicted"/>
<evidence type="ECO:0000313" key="2">
    <source>
        <dbReference type="Proteomes" id="UP001162992"/>
    </source>
</evidence>
<reference evidence="2" key="1">
    <citation type="journal article" date="2024" name="Proc. Natl. Acad. Sci. U.S.A.">
        <title>Extraordinary preservation of gene collinearity over three hundred million years revealed in homosporous lycophytes.</title>
        <authorList>
            <person name="Li C."/>
            <person name="Wickell D."/>
            <person name="Kuo L.Y."/>
            <person name="Chen X."/>
            <person name="Nie B."/>
            <person name="Liao X."/>
            <person name="Peng D."/>
            <person name="Ji J."/>
            <person name="Jenkins J."/>
            <person name="Williams M."/>
            <person name="Shu S."/>
            <person name="Plott C."/>
            <person name="Barry K."/>
            <person name="Rajasekar S."/>
            <person name="Grimwood J."/>
            <person name="Han X."/>
            <person name="Sun S."/>
            <person name="Hou Z."/>
            <person name="He W."/>
            <person name="Dai G."/>
            <person name="Sun C."/>
            <person name="Schmutz J."/>
            <person name="Leebens-Mack J.H."/>
            <person name="Li F.W."/>
            <person name="Wang L."/>
        </authorList>
    </citation>
    <scope>NUCLEOTIDE SEQUENCE [LARGE SCALE GENOMIC DNA]</scope>
    <source>
        <strain evidence="2">cv. PW_Plant_1</strain>
    </source>
</reference>
<protein>
    <submittedName>
        <fullName evidence="1">Uncharacterized protein</fullName>
    </submittedName>
</protein>
<dbReference type="EMBL" id="CM055093">
    <property type="protein sequence ID" value="KAJ7565429.1"/>
    <property type="molecule type" value="Genomic_DNA"/>
</dbReference>
<organism evidence="1 2">
    <name type="scientific">Diphasiastrum complanatum</name>
    <name type="common">Issler's clubmoss</name>
    <name type="synonym">Lycopodium complanatum</name>
    <dbReference type="NCBI Taxonomy" id="34168"/>
    <lineage>
        <taxon>Eukaryota</taxon>
        <taxon>Viridiplantae</taxon>
        <taxon>Streptophyta</taxon>
        <taxon>Embryophyta</taxon>
        <taxon>Tracheophyta</taxon>
        <taxon>Lycopodiopsida</taxon>
        <taxon>Lycopodiales</taxon>
        <taxon>Lycopodiaceae</taxon>
        <taxon>Lycopodioideae</taxon>
        <taxon>Diphasiastrum</taxon>
    </lineage>
</organism>
<evidence type="ECO:0000313" key="1">
    <source>
        <dbReference type="EMBL" id="KAJ7565429.1"/>
    </source>
</evidence>
<dbReference type="Proteomes" id="UP001162992">
    <property type="component" value="Chromosome 2"/>
</dbReference>
<comment type="caution">
    <text evidence="1">The sequence shown here is derived from an EMBL/GenBank/DDBJ whole genome shotgun (WGS) entry which is preliminary data.</text>
</comment>